<keyword evidence="9" id="KW-1185">Reference proteome</keyword>
<protein>
    <recommendedName>
        <fullName evidence="1">non-specific serine/threonine protein kinase</fullName>
        <ecNumber evidence="1">2.7.11.1</ecNumber>
    </recommendedName>
</protein>
<dbReference type="InterPro" id="IPR011009">
    <property type="entry name" value="Kinase-like_dom_sf"/>
</dbReference>
<name>A0AAV4VEI3_9ARAC</name>
<dbReference type="PANTHER" id="PTHR11909">
    <property type="entry name" value="CASEIN KINASE-RELATED"/>
    <property type="match status" value="1"/>
</dbReference>
<evidence type="ECO:0000256" key="2">
    <source>
        <dbReference type="ARBA" id="ARBA00022741"/>
    </source>
</evidence>
<dbReference type="InterPro" id="IPR050235">
    <property type="entry name" value="CK1_Ser-Thr_kinase"/>
</dbReference>
<keyword evidence="3 4" id="KW-0067">ATP-binding</keyword>
<evidence type="ECO:0000256" key="3">
    <source>
        <dbReference type="ARBA" id="ARBA00022840"/>
    </source>
</evidence>
<keyword evidence="5" id="KW-0723">Serine/threonine-protein kinase</keyword>
<dbReference type="CDD" id="cd14015">
    <property type="entry name" value="STKc_VRK"/>
    <property type="match status" value="1"/>
</dbReference>
<comment type="similarity">
    <text evidence="5">Belongs to the protein kinase superfamily.</text>
</comment>
<reference evidence="8 9" key="1">
    <citation type="submission" date="2021-06" db="EMBL/GenBank/DDBJ databases">
        <title>Caerostris darwini draft genome.</title>
        <authorList>
            <person name="Kono N."/>
            <person name="Arakawa K."/>
        </authorList>
    </citation>
    <scope>NUCLEOTIDE SEQUENCE [LARGE SCALE GENOMIC DNA]</scope>
</reference>
<evidence type="ECO:0000313" key="8">
    <source>
        <dbReference type="EMBL" id="GIY68294.1"/>
    </source>
</evidence>
<dbReference type="SMART" id="SM00220">
    <property type="entry name" value="S_TKc"/>
    <property type="match status" value="1"/>
</dbReference>
<keyword evidence="2 4" id="KW-0547">Nucleotide-binding</keyword>
<feature type="region of interest" description="Disordered" evidence="6">
    <location>
        <begin position="358"/>
        <end position="423"/>
    </location>
</feature>
<dbReference type="SUPFAM" id="SSF56112">
    <property type="entry name" value="Protein kinase-like (PK-like)"/>
    <property type="match status" value="1"/>
</dbReference>
<dbReference type="EMBL" id="BPLQ01012852">
    <property type="protein sequence ID" value="GIY68294.1"/>
    <property type="molecule type" value="Genomic_DNA"/>
</dbReference>
<feature type="binding site" evidence="4">
    <location>
        <position position="77"/>
    </location>
    <ligand>
        <name>ATP</name>
        <dbReference type="ChEBI" id="CHEBI:30616"/>
    </ligand>
</feature>
<accession>A0AAV4VEI3</accession>
<dbReference type="GO" id="GO:0005524">
    <property type="term" value="F:ATP binding"/>
    <property type="evidence" value="ECO:0007669"/>
    <property type="project" value="UniProtKB-UniRule"/>
</dbReference>
<dbReference type="PROSITE" id="PS00108">
    <property type="entry name" value="PROTEIN_KINASE_ST"/>
    <property type="match status" value="1"/>
</dbReference>
<keyword evidence="5" id="KW-0418">Kinase</keyword>
<sequence length="487" mass="55174">MAKFGSSVAKKGMKQPRFAPNGNRLPDPLPNGAILTDVIKRQWRLGKSIGLGGFGEIYLASDDIKKKPGLDAKYVIKIEPHTNGPLFSEMHFYHRVGKSVHIEEWKRKKKLSFLGMPKFVGSGSHEYKSIKYRFMVIERFGEDLQKLLDKNNKVFPLKTVYTLGKLILDILEYIHSCGYVHADIKASNLLIGYGPEKKNELYLIDFGLACRFITNGQHKELKEDLRKAHDGTIEFTSRDAHIGAHSRRGDLEILGYNMLQWLCGRLPWEENLKDAESVSRQKSMYMSNISSLMKSCYPKRAPPRGIADYFTYVAGLTFEEEPDYKYCKNILSAAIKASGFVDDGLLVFTSDDMKQTLKKGVKRPAERGSLSFSPQAKKKNHTTPTESNNYSPLPQRKLRRVASATQSMHSNGLEHSNSSNSYNVLENPTPAMLLVMKRNLERQMQLSQINGHMKKNGNLLDIIKPVHEMLSTASKKKGRFGRRQNGI</sequence>
<feature type="compositionally biased region" description="Polar residues" evidence="6">
    <location>
        <begin position="403"/>
        <end position="423"/>
    </location>
</feature>
<evidence type="ECO:0000256" key="4">
    <source>
        <dbReference type="PROSITE-ProRule" id="PRU10141"/>
    </source>
</evidence>
<feature type="region of interest" description="Disordered" evidence="6">
    <location>
        <begin position="1"/>
        <end position="26"/>
    </location>
</feature>
<dbReference type="Pfam" id="PF00069">
    <property type="entry name" value="Pkinase"/>
    <property type="match status" value="1"/>
</dbReference>
<dbReference type="GO" id="GO:0004674">
    <property type="term" value="F:protein serine/threonine kinase activity"/>
    <property type="evidence" value="ECO:0007669"/>
    <property type="project" value="UniProtKB-KW"/>
</dbReference>
<evidence type="ECO:0000256" key="5">
    <source>
        <dbReference type="RuleBase" id="RU000304"/>
    </source>
</evidence>
<proteinExistence type="inferred from homology"/>
<dbReference type="EC" id="2.7.11.1" evidence="1"/>
<gene>
    <name evidence="8" type="primary">VRK1</name>
    <name evidence="8" type="ORF">CDAR_228081</name>
</gene>
<feature type="domain" description="Protein kinase" evidence="7">
    <location>
        <begin position="43"/>
        <end position="318"/>
    </location>
</feature>
<dbReference type="PROSITE" id="PS00107">
    <property type="entry name" value="PROTEIN_KINASE_ATP"/>
    <property type="match status" value="1"/>
</dbReference>
<evidence type="ECO:0000256" key="1">
    <source>
        <dbReference type="ARBA" id="ARBA00012513"/>
    </source>
</evidence>
<feature type="compositionally biased region" description="Polar residues" evidence="6">
    <location>
        <begin position="382"/>
        <end position="392"/>
    </location>
</feature>
<comment type="caution">
    <text evidence="8">The sequence shown here is derived from an EMBL/GenBank/DDBJ whole genome shotgun (WGS) entry which is preliminary data.</text>
</comment>
<evidence type="ECO:0000256" key="6">
    <source>
        <dbReference type="SAM" id="MobiDB-lite"/>
    </source>
</evidence>
<dbReference type="AlphaFoldDB" id="A0AAV4VEI3"/>
<dbReference type="PROSITE" id="PS50011">
    <property type="entry name" value="PROTEIN_KINASE_DOM"/>
    <property type="match status" value="1"/>
</dbReference>
<evidence type="ECO:0000259" key="7">
    <source>
        <dbReference type="PROSITE" id="PS50011"/>
    </source>
</evidence>
<dbReference type="InterPro" id="IPR000719">
    <property type="entry name" value="Prot_kinase_dom"/>
</dbReference>
<organism evidence="8 9">
    <name type="scientific">Caerostris darwini</name>
    <dbReference type="NCBI Taxonomy" id="1538125"/>
    <lineage>
        <taxon>Eukaryota</taxon>
        <taxon>Metazoa</taxon>
        <taxon>Ecdysozoa</taxon>
        <taxon>Arthropoda</taxon>
        <taxon>Chelicerata</taxon>
        <taxon>Arachnida</taxon>
        <taxon>Araneae</taxon>
        <taxon>Araneomorphae</taxon>
        <taxon>Entelegynae</taxon>
        <taxon>Araneoidea</taxon>
        <taxon>Araneidae</taxon>
        <taxon>Caerostris</taxon>
    </lineage>
</organism>
<dbReference type="Proteomes" id="UP001054837">
    <property type="component" value="Unassembled WGS sequence"/>
</dbReference>
<dbReference type="InterPro" id="IPR017441">
    <property type="entry name" value="Protein_kinase_ATP_BS"/>
</dbReference>
<keyword evidence="5" id="KW-0808">Transferase</keyword>
<dbReference type="Gene3D" id="1.10.510.10">
    <property type="entry name" value="Transferase(Phosphotransferase) domain 1"/>
    <property type="match status" value="1"/>
</dbReference>
<dbReference type="InterPro" id="IPR008271">
    <property type="entry name" value="Ser/Thr_kinase_AS"/>
</dbReference>
<evidence type="ECO:0000313" key="9">
    <source>
        <dbReference type="Proteomes" id="UP001054837"/>
    </source>
</evidence>